<evidence type="ECO:0000256" key="6">
    <source>
        <dbReference type="SAM" id="Phobius"/>
    </source>
</evidence>
<dbReference type="Pfam" id="PF13396">
    <property type="entry name" value="PLDc_N"/>
    <property type="match status" value="1"/>
</dbReference>
<gene>
    <name evidence="8" type="ORF">C0068_15545</name>
    <name evidence="9" type="ORF">D0911_12550</name>
</gene>
<dbReference type="EMBL" id="PQGG01000035">
    <property type="protein sequence ID" value="POP51766.1"/>
    <property type="molecule type" value="Genomic_DNA"/>
</dbReference>
<evidence type="ECO:0000256" key="5">
    <source>
        <dbReference type="ARBA" id="ARBA00023136"/>
    </source>
</evidence>
<dbReference type="Proteomes" id="UP000274695">
    <property type="component" value="Unassembled WGS sequence"/>
</dbReference>
<evidence type="ECO:0000256" key="4">
    <source>
        <dbReference type="ARBA" id="ARBA00022989"/>
    </source>
</evidence>
<name>A0A2S4HCN4_9GAMM</name>
<evidence type="ECO:0000256" key="3">
    <source>
        <dbReference type="ARBA" id="ARBA00022692"/>
    </source>
</evidence>
<keyword evidence="2" id="KW-1003">Cell membrane</keyword>
<dbReference type="GO" id="GO:0005886">
    <property type="term" value="C:plasma membrane"/>
    <property type="evidence" value="ECO:0007669"/>
    <property type="project" value="UniProtKB-SubCell"/>
</dbReference>
<keyword evidence="3 6" id="KW-0812">Transmembrane</keyword>
<keyword evidence="5 6" id="KW-0472">Membrane</keyword>
<dbReference type="Proteomes" id="UP000237222">
    <property type="component" value="Unassembled WGS sequence"/>
</dbReference>
<accession>A0A2S4HCN4</accession>
<dbReference type="AlphaFoldDB" id="A0A2S4HCN4"/>
<dbReference type="RefSeq" id="WP_103685391.1">
    <property type="nucleotide sequence ID" value="NZ_PQGG01000035.1"/>
</dbReference>
<proteinExistence type="predicted"/>
<evidence type="ECO:0000256" key="1">
    <source>
        <dbReference type="ARBA" id="ARBA00004651"/>
    </source>
</evidence>
<evidence type="ECO:0000256" key="2">
    <source>
        <dbReference type="ARBA" id="ARBA00022475"/>
    </source>
</evidence>
<dbReference type="OrthoDB" id="8455471at2"/>
<comment type="subcellular location">
    <subcellularLocation>
        <location evidence="1">Cell membrane</location>
        <topology evidence="1">Multi-pass membrane protein</topology>
    </subcellularLocation>
</comment>
<protein>
    <recommendedName>
        <fullName evidence="7">Cardiolipin synthase N-terminal domain-containing protein</fullName>
    </recommendedName>
</protein>
<evidence type="ECO:0000259" key="7">
    <source>
        <dbReference type="Pfam" id="PF13396"/>
    </source>
</evidence>
<organism evidence="8 10">
    <name type="scientific">Zhongshania marina</name>
    <dbReference type="NCBI Taxonomy" id="2304603"/>
    <lineage>
        <taxon>Bacteria</taxon>
        <taxon>Pseudomonadati</taxon>
        <taxon>Pseudomonadota</taxon>
        <taxon>Gammaproteobacteria</taxon>
        <taxon>Cellvibrionales</taxon>
        <taxon>Spongiibacteraceae</taxon>
        <taxon>Zhongshania</taxon>
    </lineage>
</organism>
<evidence type="ECO:0000313" key="11">
    <source>
        <dbReference type="Proteomes" id="UP000274695"/>
    </source>
</evidence>
<keyword evidence="4 6" id="KW-1133">Transmembrane helix</keyword>
<keyword evidence="11" id="KW-1185">Reference proteome</keyword>
<feature type="domain" description="Cardiolipin synthase N-terminal" evidence="7">
    <location>
        <begin position="15"/>
        <end position="57"/>
    </location>
</feature>
<dbReference type="InterPro" id="IPR027379">
    <property type="entry name" value="CLS_N"/>
</dbReference>
<feature type="transmembrane region" description="Helical" evidence="6">
    <location>
        <begin position="6"/>
        <end position="25"/>
    </location>
</feature>
<dbReference type="EMBL" id="RHGB01000013">
    <property type="protein sequence ID" value="RNL61477.1"/>
    <property type="molecule type" value="Genomic_DNA"/>
</dbReference>
<sequence length="61" mass="7120">MEFHISGVLGFLIFIADIWAILNIVQSRETSTTKLLWIVLILFLPFIGLVIWWFTGPRERS</sequence>
<feature type="transmembrane region" description="Helical" evidence="6">
    <location>
        <begin position="37"/>
        <end position="55"/>
    </location>
</feature>
<reference evidence="8" key="1">
    <citation type="submission" date="2018-01" db="EMBL/GenBank/DDBJ databases">
        <authorList>
            <person name="Yu X.-D."/>
        </authorList>
    </citation>
    <scope>NUCLEOTIDE SEQUENCE</scope>
    <source>
        <strain evidence="8">ZX-21</strain>
    </source>
</reference>
<comment type="caution">
    <text evidence="8">The sequence shown here is derived from an EMBL/GenBank/DDBJ whole genome shotgun (WGS) entry which is preliminary data.</text>
</comment>
<evidence type="ECO:0000313" key="8">
    <source>
        <dbReference type="EMBL" id="POP51766.1"/>
    </source>
</evidence>
<evidence type="ECO:0000313" key="10">
    <source>
        <dbReference type="Proteomes" id="UP000237222"/>
    </source>
</evidence>
<evidence type="ECO:0000313" key="9">
    <source>
        <dbReference type="EMBL" id="RNL61477.1"/>
    </source>
</evidence>
<reference evidence="9 11" key="2">
    <citation type="submission" date="2018-10" db="EMBL/GenBank/DDBJ databases">
        <title>Draft genome sequence of Zhongshania sp. DSW25-10.</title>
        <authorList>
            <person name="Oh J."/>
        </authorList>
    </citation>
    <scope>NUCLEOTIDE SEQUENCE [LARGE SCALE GENOMIC DNA]</scope>
    <source>
        <strain evidence="9 11">DSW25-10</strain>
    </source>
</reference>